<dbReference type="Proteomes" id="UP000027135">
    <property type="component" value="Unassembled WGS sequence"/>
</dbReference>
<proteinExistence type="predicted"/>
<sequence>MSVARIIVFGLMVTSAFSYGRTENSNVTVYSYLRQSFSTDDVLKKPLFVISNVNPEEDELNGYVAEGGLSALASDPNGQATYDALRLQGGTALLIHPNFVSPTALESATETAAVSPLRLPNLATLAVLVASAVGIPWLLSGSSKKNSTNTTTFKHEGYLLKLCKLELSDDSVRVIEGLNQLPASVINNE</sequence>
<reference evidence="2 3" key="1">
    <citation type="journal article" date="2014" name="Nat. Commun.">
        <title>Molecular traces of alternative social organization in a termite genome.</title>
        <authorList>
            <person name="Terrapon N."/>
            <person name="Li C."/>
            <person name="Robertson H.M."/>
            <person name="Ji L."/>
            <person name="Meng X."/>
            <person name="Booth W."/>
            <person name="Chen Z."/>
            <person name="Childers C.P."/>
            <person name="Glastad K.M."/>
            <person name="Gokhale K."/>
            <person name="Gowin J."/>
            <person name="Gronenberg W."/>
            <person name="Hermansen R.A."/>
            <person name="Hu H."/>
            <person name="Hunt B.G."/>
            <person name="Huylmans A.K."/>
            <person name="Khalil S.M."/>
            <person name="Mitchell R.D."/>
            <person name="Munoz-Torres M.C."/>
            <person name="Mustard J.A."/>
            <person name="Pan H."/>
            <person name="Reese J.T."/>
            <person name="Scharf M.E."/>
            <person name="Sun F."/>
            <person name="Vogel H."/>
            <person name="Xiao J."/>
            <person name="Yang W."/>
            <person name="Yang Z."/>
            <person name="Yang Z."/>
            <person name="Zhou J."/>
            <person name="Zhu J."/>
            <person name="Brent C.S."/>
            <person name="Elsik C.G."/>
            <person name="Goodisman M.A."/>
            <person name="Liberles D.A."/>
            <person name="Roe R.M."/>
            <person name="Vargo E.L."/>
            <person name="Vilcinskas A."/>
            <person name="Wang J."/>
            <person name="Bornberg-Bauer E."/>
            <person name="Korb J."/>
            <person name="Zhang G."/>
            <person name="Liebig J."/>
        </authorList>
    </citation>
    <scope>NUCLEOTIDE SEQUENCE [LARGE SCALE GENOMIC DNA]</scope>
    <source>
        <tissue evidence="2">Whole organism</tissue>
    </source>
</reference>
<organism evidence="2 3">
    <name type="scientific">Zootermopsis nevadensis</name>
    <name type="common">Dampwood termite</name>
    <dbReference type="NCBI Taxonomy" id="136037"/>
    <lineage>
        <taxon>Eukaryota</taxon>
        <taxon>Metazoa</taxon>
        <taxon>Ecdysozoa</taxon>
        <taxon>Arthropoda</taxon>
        <taxon>Hexapoda</taxon>
        <taxon>Insecta</taxon>
        <taxon>Pterygota</taxon>
        <taxon>Neoptera</taxon>
        <taxon>Polyneoptera</taxon>
        <taxon>Dictyoptera</taxon>
        <taxon>Blattodea</taxon>
        <taxon>Blattoidea</taxon>
        <taxon>Termitoidae</taxon>
        <taxon>Termopsidae</taxon>
        <taxon>Zootermopsis</taxon>
    </lineage>
</organism>
<evidence type="ECO:0000313" key="2">
    <source>
        <dbReference type="EMBL" id="KDR22933.1"/>
    </source>
</evidence>
<protein>
    <submittedName>
        <fullName evidence="2">Uncharacterized protein</fullName>
    </submittedName>
</protein>
<dbReference type="OrthoDB" id="10438883at2759"/>
<feature type="chain" id="PRO_5001648179" evidence="1">
    <location>
        <begin position="19"/>
        <end position="189"/>
    </location>
</feature>
<evidence type="ECO:0000313" key="3">
    <source>
        <dbReference type="Proteomes" id="UP000027135"/>
    </source>
</evidence>
<evidence type="ECO:0000256" key="1">
    <source>
        <dbReference type="SAM" id="SignalP"/>
    </source>
</evidence>
<dbReference type="InParanoid" id="A0A067RIS1"/>
<keyword evidence="1" id="KW-0732">Signal</keyword>
<gene>
    <name evidence="2" type="ORF">L798_14790</name>
</gene>
<dbReference type="EMBL" id="KK852482">
    <property type="protein sequence ID" value="KDR22933.1"/>
    <property type="molecule type" value="Genomic_DNA"/>
</dbReference>
<accession>A0A067RIS1</accession>
<name>A0A067RIS1_ZOONE</name>
<keyword evidence="3" id="KW-1185">Reference proteome</keyword>
<dbReference type="AlphaFoldDB" id="A0A067RIS1"/>
<feature type="signal peptide" evidence="1">
    <location>
        <begin position="1"/>
        <end position="18"/>
    </location>
</feature>